<gene>
    <name evidence="1" type="ORF">E1956_02040</name>
</gene>
<sequence>MASPNPGCFYEDGDDAGDVAERTADATTAAPAVYDEQYVLRNGATGQPLAGVPYEIRTALGQVIRGVTDGRGRTQRISSNSSETLQLSVIAGDGNV</sequence>
<dbReference type="KEGG" id="ppai:E1956_02040"/>
<reference evidence="1 2" key="1">
    <citation type="submission" date="2019-03" db="EMBL/GenBank/DDBJ databases">
        <title>Paraburkholderia sp. 7MH5, isolated from subtropical forest soil.</title>
        <authorList>
            <person name="Gao Z.-H."/>
            <person name="Qiu L.-H."/>
        </authorList>
    </citation>
    <scope>NUCLEOTIDE SEQUENCE [LARGE SCALE GENOMIC DNA]</scope>
    <source>
        <strain evidence="1 2">7MH5</strain>
    </source>
</reference>
<accession>A0A4P7CK99</accession>
<evidence type="ECO:0000313" key="1">
    <source>
        <dbReference type="EMBL" id="QBQ96078.1"/>
    </source>
</evidence>
<dbReference type="RefSeq" id="WP_134746971.1">
    <property type="nucleotide sequence ID" value="NZ_CP038148.1"/>
</dbReference>
<proteinExistence type="predicted"/>
<protein>
    <submittedName>
        <fullName evidence="1">Uncharacterized protein</fullName>
    </submittedName>
</protein>
<keyword evidence="2" id="KW-1185">Reference proteome</keyword>
<dbReference type="EMBL" id="CP038148">
    <property type="protein sequence ID" value="QBQ96078.1"/>
    <property type="molecule type" value="Genomic_DNA"/>
</dbReference>
<dbReference type="Proteomes" id="UP000295727">
    <property type="component" value="Chromosome 1"/>
</dbReference>
<dbReference type="AlphaFoldDB" id="A0A4P7CK99"/>
<dbReference type="OrthoDB" id="8594232at2"/>
<evidence type="ECO:0000313" key="2">
    <source>
        <dbReference type="Proteomes" id="UP000295727"/>
    </source>
</evidence>
<name>A0A4P7CK99_9BURK</name>
<organism evidence="1 2">
    <name type="scientific">Paraburkholderia pallida</name>
    <dbReference type="NCBI Taxonomy" id="2547399"/>
    <lineage>
        <taxon>Bacteria</taxon>
        <taxon>Pseudomonadati</taxon>
        <taxon>Pseudomonadota</taxon>
        <taxon>Betaproteobacteria</taxon>
        <taxon>Burkholderiales</taxon>
        <taxon>Burkholderiaceae</taxon>
        <taxon>Paraburkholderia</taxon>
    </lineage>
</organism>